<name>R6ACZ8_9FIRM</name>
<sequence length="55" mass="6563">MNKDCIMINLEQKDCKGLNELYCAKEDKPCPFYKPADKYNRDGSRRRKANEKTYK</sequence>
<organism evidence="2">
    <name type="scientific">Lachnospira eligens CAG:72</name>
    <dbReference type="NCBI Taxonomy" id="1263077"/>
    <lineage>
        <taxon>Bacteria</taxon>
        <taxon>Bacillati</taxon>
        <taxon>Bacillota</taxon>
        <taxon>Clostridia</taxon>
        <taxon>Lachnospirales</taxon>
        <taxon>Lachnospiraceae</taxon>
        <taxon>Lachnospira</taxon>
    </lineage>
</organism>
<evidence type="ECO:0000313" key="2">
    <source>
        <dbReference type="EMBL" id="CDA38967.1"/>
    </source>
</evidence>
<gene>
    <name evidence="2" type="ORF">BN765_00094</name>
</gene>
<protein>
    <submittedName>
        <fullName evidence="2">Uncharacterized protein</fullName>
    </submittedName>
</protein>
<dbReference type="AlphaFoldDB" id="R6ACZ8"/>
<dbReference type="EMBL" id="CBBU010000035">
    <property type="protein sequence ID" value="CDA38967.1"/>
    <property type="molecule type" value="Genomic_DNA"/>
</dbReference>
<accession>R6ACZ8</accession>
<dbReference type="Proteomes" id="UP000018175">
    <property type="component" value="Unassembled WGS sequence"/>
</dbReference>
<evidence type="ECO:0000256" key="1">
    <source>
        <dbReference type="SAM" id="MobiDB-lite"/>
    </source>
</evidence>
<feature type="region of interest" description="Disordered" evidence="1">
    <location>
        <begin position="35"/>
        <end position="55"/>
    </location>
</feature>
<proteinExistence type="predicted"/>
<reference evidence="2" key="1">
    <citation type="submission" date="2012-11" db="EMBL/GenBank/DDBJ databases">
        <title>Dependencies among metagenomic species, viruses, plasmids and units of genetic variation.</title>
        <authorList>
            <person name="Nielsen H.B."/>
            <person name="Almeida M."/>
            <person name="Juncker A.S."/>
            <person name="Rasmussen S."/>
            <person name="Li J."/>
            <person name="Sunagawa S."/>
            <person name="Plichta D."/>
            <person name="Gautier L."/>
            <person name="Le Chatelier E."/>
            <person name="Peletier E."/>
            <person name="Bonde I."/>
            <person name="Nielsen T."/>
            <person name="Manichanh C."/>
            <person name="Arumugam M."/>
            <person name="Batto J."/>
            <person name="Santos M.B.Q.D."/>
            <person name="Blom N."/>
            <person name="Borruel N."/>
            <person name="Burgdorf K.S."/>
            <person name="Boumezbeur F."/>
            <person name="Casellas F."/>
            <person name="Dore J."/>
            <person name="Guarner F."/>
            <person name="Hansen T."/>
            <person name="Hildebrand F."/>
            <person name="Kaas R.S."/>
            <person name="Kennedy S."/>
            <person name="Kristiansen K."/>
            <person name="Kultima J.R."/>
            <person name="Leonard P."/>
            <person name="Levenez F."/>
            <person name="Lund O."/>
            <person name="Moumen B."/>
            <person name="Le Paslier D."/>
            <person name="Pons N."/>
            <person name="Pedersen O."/>
            <person name="Prifti E."/>
            <person name="Qin J."/>
            <person name="Raes J."/>
            <person name="Tap J."/>
            <person name="Tims S."/>
            <person name="Ussery D.W."/>
            <person name="Yamada T."/>
            <person name="MetaHit consortium"/>
            <person name="Renault P."/>
            <person name="Sicheritz-Ponten T."/>
            <person name="Bork P."/>
            <person name="Wang J."/>
            <person name="Brunak S."/>
            <person name="Ehrlich S.D."/>
        </authorList>
    </citation>
    <scope>NUCLEOTIDE SEQUENCE [LARGE SCALE GENOMIC DNA]</scope>
</reference>
<comment type="caution">
    <text evidence="2">The sequence shown here is derived from an EMBL/GenBank/DDBJ whole genome shotgun (WGS) entry which is preliminary data.</text>
</comment>